<reference evidence="4 5" key="1">
    <citation type="submission" date="2023-06" db="EMBL/GenBank/DDBJ databases">
        <title>Five Gram-positive bacteria isolated from mangrove sediments in Shenzhen, Guangdong, China.</title>
        <authorList>
            <person name="Yu S."/>
            <person name="Zheng W."/>
            <person name="Huang Y."/>
        </authorList>
    </citation>
    <scope>NUCLEOTIDE SEQUENCE [LARGE SCALE GENOMIC DNA]</scope>
    <source>
        <strain evidence="4 5">SaN35-3</strain>
    </source>
</reference>
<dbReference type="InterPro" id="IPR011004">
    <property type="entry name" value="Trimer_LpxA-like_sf"/>
</dbReference>
<feature type="transmembrane region" description="Helical" evidence="3">
    <location>
        <begin position="12"/>
        <end position="33"/>
    </location>
</feature>
<dbReference type="PANTHER" id="PTHR23416">
    <property type="entry name" value="SIALIC ACID SYNTHASE-RELATED"/>
    <property type="match status" value="1"/>
</dbReference>
<dbReference type="InterPro" id="IPR001451">
    <property type="entry name" value="Hexapep"/>
</dbReference>
<dbReference type="GO" id="GO:0016746">
    <property type="term" value="F:acyltransferase activity"/>
    <property type="evidence" value="ECO:0007669"/>
    <property type="project" value="UniProtKB-KW"/>
</dbReference>
<dbReference type="Pfam" id="PF00132">
    <property type="entry name" value="Hexapep"/>
    <property type="match status" value="1"/>
</dbReference>
<dbReference type="InterPro" id="IPR051159">
    <property type="entry name" value="Hexapeptide_acetyltransf"/>
</dbReference>
<evidence type="ECO:0000313" key="4">
    <source>
        <dbReference type="EMBL" id="WLR41573.1"/>
    </source>
</evidence>
<dbReference type="EC" id="2.3.1.-" evidence="4"/>
<protein>
    <submittedName>
        <fullName evidence="4">Acyltransferase</fullName>
        <ecNumber evidence="4">2.3.1.-</ecNumber>
    </submittedName>
</protein>
<dbReference type="EMBL" id="CP129013">
    <property type="protein sequence ID" value="WLR41573.1"/>
    <property type="molecule type" value="Genomic_DNA"/>
</dbReference>
<dbReference type="Proteomes" id="UP001197974">
    <property type="component" value="Chromosome"/>
</dbReference>
<accession>A0ABY9JS57</accession>
<keyword evidence="4" id="KW-0012">Acyltransferase</keyword>
<keyword evidence="5" id="KW-1185">Reference proteome</keyword>
<keyword evidence="3" id="KW-0812">Transmembrane</keyword>
<dbReference type="Gene3D" id="2.160.10.10">
    <property type="entry name" value="Hexapeptide repeat proteins"/>
    <property type="match status" value="1"/>
</dbReference>
<evidence type="ECO:0000313" key="5">
    <source>
        <dbReference type="Proteomes" id="UP001197974"/>
    </source>
</evidence>
<sequence length="190" mass="21121">MKRKREVIEKLSGIINIVIMLSKIFPKSFYLFLLKFTRHHDNYIAMFIRYICLKNIAKNCGENVAVFSGVYLHRVHQLELGDNVSIHPMCYINASGGIKIGNDVSIAHGTTILSEEHKFSSIELNIRDQGCELKQTVIDNNVWIGAGCRILAGCKINSGSIVAAGAVVKNEVRKNVIVGGVPAKIIKERK</sequence>
<dbReference type="CDD" id="cd04647">
    <property type="entry name" value="LbH_MAT_like"/>
    <property type="match status" value="1"/>
</dbReference>
<name>A0ABY9JS57_9BACI</name>
<dbReference type="RefSeq" id="WP_226541892.1">
    <property type="nucleotide sequence ID" value="NZ_CP129013.1"/>
</dbReference>
<dbReference type="PANTHER" id="PTHR23416:SF23">
    <property type="entry name" value="ACETYLTRANSFERASE C18B11.09C-RELATED"/>
    <property type="match status" value="1"/>
</dbReference>
<comment type="similarity">
    <text evidence="1">Belongs to the transferase hexapeptide repeat family.</text>
</comment>
<keyword evidence="3" id="KW-1133">Transmembrane helix</keyword>
<keyword evidence="2 4" id="KW-0808">Transferase</keyword>
<evidence type="ECO:0000256" key="1">
    <source>
        <dbReference type="ARBA" id="ARBA00007274"/>
    </source>
</evidence>
<proteinExistence type="inferred from homology"/>
<evidence type="ECO:0000256" key="3">
    <source>
        <dbReference type="SAM" id="Phobius"/>
    </source>
</evidence>
<evidence type="ECO:0000256" key="2">
    <source>
        <dbReference type="ARBA" id="ARBA00022679"/>
    </source>
</evidence>
<gene>
    <name evidence="4" type="ORF">LC087_11820</name>
</gene>
<dbReference type="SUPFAM" id="SSF51161">
    <property type="entry name" value="Trimeric LpxA-like enzymes"/>
    <property type="match status" value="1"/>
</dbReference>
<keyword evidence="3" id="KW-0472">Membrane</keyword>
<organism evidence="4 5">
    <name type="scientific">Bacillus carboniphilus</name>
    <dbReference type="NCBI Taxonomy" id="86663"/>
    <lineage>
        <taxon>Bacteria</taxon>
        <taxon>Bacillati</taxon>
        <taxon>Bacillota</taxon>
        <taxon>Bacilli</taxon>
        <taxon>Bacillales</taxon>
        <taxon>Bacillaceae</taxon>
        <taxon>Bacillus</taxon>
    </lineage>
</organism>